<dbReference type="Gene3D" id="3.40.50.300">
    <property type="entry name" value="P-loop containing nucleotide triphosphate hydrolases"/>
    <property type="match status" value="2"/>
</dbReference>
<evidence type="ECO:0000313" key="13">
    <source>
        <dbReference type="Proteomes" id="UP000010802"/>
    </source>
</evidence>
<reference evidence="13" key="1">
    <citation type="journal article" date="2013" name="Genome Announc.">
        <title>First genome sequence of a syntrophic acetate-oxidizing bacterium, Tepidanaerobacter acetatoxydans strain Re1.</title>
        <authorList>
            <person name="Manzoor S."/>
            <person name="Bongcam-Rudloff E."/>
            <person name="Schnurer A."/>
            <person name="Muller B."/>
        </authorList>
    </citation>
    <scope>NUCLEOTIDE SEQUENCE [LARGE SCALE GENOMIC DNA]</scope>
    <source>
        <strain evidence="13">Re1</strain>
    </source>
</reference>
<evidence type="ECO:0000313" key="12">
    <source>
        <dbReference type="EMBL" id="CCP26946.1"/>
    </source>
</evidence>
<organism evidence="12 13">
    <name type="scientific">Tepidanaerobacter acetatoxydans (strain DSM 21804 / JCM 16047 / Re1)</name>
    <dbReference type="NCBI Taxonomy" id="1209989"/>
    <lineage>
        <taxon>Bacteria</taxon>
        <taxon>Bacillati</taxon>
        <taxon>Bacillota</taxon>
        <taxon>Clostridia</taxon>
        <taxon>Thermosediminibacterales</taxon>
        <taxon>Tepidanaerobacteraceae</taxon>
        <taxon>Tepidanaerobacter</taxon>
    </lineage>
</organism>
<dbReference type="AlphaFoldDB" id="F4LQU6"/>
<keyword evidence="7" id="KW-0067">ATP-binding</keyword>
<protein>
    <submittedName>
        <fullName evidence="12">Uncharacterized protein</fullName>
    </submittedName>
</protein>
<evidence type="ECO:0000256" key="4">
    <source>
        <dbReference type="ARBA" id="ARBA00022801"/>
    </source>
</evidence>
<keyword evidence="4" id="KW-0378">Hydrolase</keyword>
<dbReference type="PATRIC" id="fig|1209989.3.peg.2443"/>
<evidence type="ECO:0000256" key="9">
    <source>
        <dbReference type="ARBA" id="ARBA00023204"/>
    </source>
</evidence>
<dbReference type="SUPFAM" id="SSF52980">
    <property type="entry name" value="Restriction endonuclease-like"/>
    <property type="match status" value="1"/>
</dbReference>
<dbReference type="SUPFAM" id="SSF52540">
    <property type="entry name" value="P-loop containing nucleoside triphosphate hydrolases"/>
    <property type="match status" value="1"/>
</dbReference>
<dbReference type="KEGG" id="tae:TepiRe1_2124"/>
<dbReference type="EMBL" id="HF563609">
    <property type="protein sequence ID" value="CCP26946.1"/>
    <property type="molecule type" value="Genomic_DNA"/>
</dbReference>
<evidence type="ECO:0000256" key="3">
    <source>
        <dbReference type="ARBA" id="ARBA00022763"/>
    </source>
</evidence>
<dbReference type="Pfam" id="PF12705">
    <property type="entry name" value="PDDEXK_1"/>
    <property type="match status" value="1"/>
</dbReference>
<feature type="domain" description="PD-(D/E)XK endonuclease-like" evidence="10">
    <location>
        <begin position="534"/>
        <end position="817"/>
    </location>
</feature>
<dbReference type="InterPro" id="IPR038726">
    <property type="entry name" value="PDDEXK_AddAB-type"/>
</dbReference>
<feature type="domain" description="ATP-dependent helicase/deoxyribonuclease subunit B N-terminal" evidence="11">
    <location>
        <begin position="48"/>
        <end position="197"/>
    </location>
</feature>
<evidence type="ECO:0000256" key="2">
    <source>
        <dbReference type="ARBA" id="ARBA00022741"/>
    </source>
</evidence>
<proteinExistence type="predicted"/>
<dbReference type="KEGG" id="tep:TepRe1_1971"/>
<keyword evidence="3" id="KW-0227">DNA damage</keyword>
<keyword evidence="9" id="KW-0234">DNA repair</keyword>
<dbReference type="eggNOG" id="COG3857">
    <property type="taxonomic scope" value="Bacteria"/>
</dbReference>
<dbReference type="OrthoDB" id="9758506at2"/>
<dbReference type="GO" id="GO:0004386">
    <property type="term" value="F:helicase activity"/>
    <property type="evidence" value="ECO:0007669"/>
    <property type="project" value="UniProtKB-KW"/>
</dbReference>
<keyword evidence="8" id="KW-0238">DNA-binding</keyword>
<dbReference type="PANTHER" id="PTHR30591:SF1">
    <property type="entry name" value="RECBCD ENZYME SUBUNIT RECC"/>
    <property type="match status" value="1"/>
</dbReference>
<dbReference type="Proteomes" id="UP000010802">
    <property type="component" value="Chromosome"/>
</dbReference>
<keyword evidence="2" id="KW-0547">Nucleotide-binding</keyword>
<keyword evidence="1" id="KW-0540">Nuclease</keyword>
<dbReference type="STRING" id="1209989.TepRe1_1971"/>
<name>F4LQU6_TEPAE</name>
<keyword evidence="5" id="KW-0347">Helicase</keyword>
<dbReference type="PANTHER" id="PTHR30591">
    <property type="entry name" value="RECBCD ENZYME SUBUNIT RECC"/>
    <property type="match status" value="1"/>
</dbReference>
<dbReference type="HOGENOM" id="CLU_344156_0_0_9"/>
<dbReference type="Pfam" id="PF21445">
    <property type="entry name" value="ADDB_N"/>
    <property type="match status" value="1"/>
</dbReference>
<dbReference type="GO" id="GO:0004527">
    <property type="term" value="F:exonuclease activity"/>
    <property type="evidence" value="ECO:0007669"/>
    <property type="project" value="UniProtKB-KW"/>
</dbReference>
<dbReference type="GO" id="GO:0006281">
    <property type="term" value="P:DNA repair"/>
    <property type="evidence" value="ECO:0007669"/>
    <property type="project" value="UniProtKB-KW"/>
</dbReference>
<dbReference type="GO" id="GO:0005524">
    <property type="term" value="F:ATP binding"/>
    <property type="evidence" value="ECO:0007669"/>
    <property type="project" value="UniProtKB-KW"/>
</dbReference>
<evidence type="ECO:0000256" key="1">
    <source>
        <dbReference type="ARBA" id="ARBA00022722"/>
    </source>
</evidence>
<evidence type="ECO:0000256" key="5">
    <source>
        <dbReference type="ARBA" id="ARBA00022806"/>
    </source>
</evidence>
<dbReference type="GO" id="GO:0006310">
    <property type="term" value="P:DNA recombination"/>
    <property type="evidence" value="ECO:0007669"/>
    <property type="project" value="TreeGrafter"/>
</dbReference>
<sequence>MKELIVYPTPYLVKQHTAAQLKGKQGVTGEYPVTYEIFIEKCIKDNIASKTFLGDFKKNLIIERIFRKLKKQNKLKYFDTPRPGYIHRIGEVIGELKQQNIDAETFENIIDEKACHQDISILYQTYQDFLERNQFYDKEDRYILCKKHVRKSKFIAHYDTIHFNEFHKFSIIQEKILEALSSKVKITDSDLTVNMRQVKAVKAQNRRTEIINLAHVILQDLQDGLLPENICIVLRNRGAYENLLLDIFDEMCIPISLDKQAVLLQNPFIKALLRLLFYGELTDYFSEEWAKDSSASKPISEWIADLENFLEVQGYPEKFCHIHDNNLAVVKRDIDAFQSLQGVLTELNETDKMISKEAVSFTDFATVLDTHLQSCVYSYSSLKNGIWVIPPAMLRGLRFDKIYVPGMVEGEFPRDFRPDWLLKDKDRAEFNRKGYKFDTLDLLLERERESFDFLISSSQAGYFSYPMILEDNTSLLMSIYLEELCQKSAATIENVRFESVYCGKKLENIIAQERGVITGNTKQRLKEHFCNTPFSTTALNMYGECPYKFFLARVLNLSPVEEEDEYTAIARGTVIHKILEIFFKRHREKLDAAMLDEYTNDIKALADEVIKNYNLQDSFAHPLLLEIEKCGIITNIVNYLAWHIKQMGDFVPAFIELGFGYKNDFSLHFAPDIQLVGKIDRIDEDSKGRLVIFDYKVGSTPDINKIEDGTNLQLPIYIMAAEQLLKKTVAGGVFISIKKGAVDNILVKDDEDLPFISRRRKKGILSQQEWNHMMEAVRATIRTYVDDIREAKFLLNPKRCPKVDVYGSFCDFTGICPWEGED</sequence>
<evidence type="ECO:0000256" key="7">
    <source>
        <dbReference type="ARBA" id="ARBA00022840"/>
    </source>
</evidence>
<gene>
    <name evidence="12" type="ordered locus">TEPIRE1_2124</name>
</gene>
<keyword evidence="6" id="KW-0269">Exonuclease</keyword>
<accession>F4LQU6</accession>
<dbReference type="InterPro" id="IPR049035">
    <property type="entry name" value="ADDB_N"/>
</dbReference>
<dbReference type="Gene3D" id="3.90.320.10">
    <property type="match status" value="1"/>
</dbReference>
<evidence type="ECO:0000256" key="6">
    <source>
        <dbReference type="ARBA" id="ARBA00022839"/>
    </source>
</evidence>
<dbReference type="RefSeq" id="WP_013779021.1">
    <property type="nucleotide sequence ID" value="NC_015519.1"/>
</dbReference>
<evidence type="ECO:0000259" key="10">
    <source>
        <dbReference type="Pfam" id="PF12705"/>
    </source>
</evidence>
<evidence type="ECO:0000256" key="8">
    <source>
        <dbReference type="ARBA" id="ARBA00023125"/>
    </source>
</evidence>
<accession>L0S1A3</accession>
<dbReference type="InterPro" id="IPR027417">
    <property type="entry name" value="P-loop_NTPase"/>
</dbReference>
<dbReference type="InterPro" id="IPR011335">
    <property type="entry name" value="Restrct_endonuc-II-like"/>
</dbReference>
<dbReference type="InterPro" id="IPR011604">
    <property type="entry name" value="PDDEXK-like_dom_sf"/>
</dbReference>
<evidence type="ECO:0000259" key="11">
    <source>
        <dbReference type="Pfam" id="PF21445"/>
    </source>
</evidence>
<dbReference type="GO" id="GO:0003677">
    <property type="term" value="F:DNA binding"/>
    <property type="evidence" value="ECO:0007669"/>
    <property type="project" value="UniProtKB-KW"/>
</dbReference>
<keyword evidence="13" id="KW-1185">Reference proteome</keyword>